<name>A0A183B643_9TREM</name>
<keyword evidence="2" id="KW-0472">Membrane</keyword>
<evidence type="ECO:0000313" key="5">
    <source>
        <dbReference type="WBParaSite" id="ECPE_0001471801-mRNA-1"/>
    </source>
</evidence>
<organism evidence="5">
    <name type="scientific">Echinostoma caproni</name>
    <dbReference type="NCBI Taxonomy" id="27848"/>
    <lineage>
        <taxon>Eukaryota</taxon>
        <taxon>Metazoa</taxon>
        <taxon>Spiralia</taxon>
        <taxon>Lophotrochozoa</taxon>
        <taxon>Platyhelminthes</taxon>
        <taxon>Trematoda</taxon>
        <taxon>Digenea</taxon>
        <taxon>Plagiorchiida</taxon>
        <taxon>Echinostomata</taxon>
        <taxon>Echinostomatoidea</taxon>
        <taxon>Echinostomatidae</taxon>
        <taxon>Echinostoma</taxon>
    </lineage>
</organism>
<dbReference type="CDD" id="cd06583">
    <property type="entry name" value="PGRP"/>
    <property type="match status" value="1"/>
</dbReference>
<comment type="similarity">
    <text evidence="1">Belongs to the N-acetylmuramoyl-L-alanine amidase 2 family.</text>
</comment>
<dbReference type="WBParaSite" id="ECPE_0001471801-mRNA-1">
    <property type="protein sequence ID" value="ECPE_0001471801-mRNA-1"/>
    <property type="gene ID" value="ECPE_0001471801"/>
</dbReference>
<dbReference type="SUPFAM" id="SSF55846">
    <property type="entry name" value="N-acetylmuramoyl-L-alanine amidase-like"/>
    <property type="match status" value="1"/>
</dbReference>
<evidence type="ECO:0000256" key="2">
    <source>
        <dbReference type="SAM" id="Phobius"/>
    </source>
</evidence>
<dbReference type="PANTHER" id="PTHR11022">
    <property type="entry name" value="PEPTIDOGLYCAN RECOGNITION PROTEIN"/>
    <property type="match status" value="1"/>
</dbReference>
<dbReference type="SMART" id="SM00701">
    <property type="entry name" value="PGRP"/>
    <property type="match status" value="1"/>
</dbReference>
<dbReference type="GO" id="GO:0009253">
    <property type="term" value="P:peptidoglycan catabolic process"/>
    <property type="evidence" value="ECO:0007669"/>
    <property type="project" value="InterPro"/>
</dbReference>
<dbReference type="GO" id="GO:0008745">
    <property type="term" value="F:N-acetylmuramoyl-L-alanine amidase activity"/>
    <property type="evidence" value="ECO:0007669"/>
    <property type="project" value="InterPro"/>
</dbReference>
<dbReference type="InterPro" id="IPR006619">
    <property type="entry name" value="PGRP_domain_met/bac"/>
</dbReference>
<sequence>LHCRVQLDNHLKAIGEPDLIEDDWNVNSAQPATSIVRGPEQWQEPLCTRRHDFEPLDLDEPLRQVVLHNTYLPRFRCYSHAACVQYIRQAALYHLSQNWKGLGYSYMIGNDGAVYEGRGSQSMGSHTGGYNQISYGVAFFGWYPITPPTVEALNAFWTLMVELREKGFLDQAIRILGSRDIRPSENPGKAIQNWCQTLPRWSTNQSFEHIREIQCRPVTDADNSWLIFICCITVATSIAFFGFGFFIRFLHTQCRIERSLRAGNLSDLLEHTPECTEWSKVCMRVNCNGRIFRALRIQAPTEYQRLNENNVKTTNEMHNEQQASIDSNRTWKEWDVPDFIATYLRPAQINVMLALPDVSNKTHKLEYTYCYGLFVLFCRSWREVLEVGPVTPSLILYSLSALRMYHDRMRGGLGGWKVELVTDTCDFLVLVTMDHEETEYQARISELCRNAPIVVIRPAKNANKSRCLRNRKVTCLKCDLCQPLGKFTDHNSGGGIFGPELNGCIHKIKDGIAKHRTRRGNGQWQLDPYCWFRFVNKQKDYVKLAQPIEDHIYDFPQFKVYEESRHTYEV</sequence>
<dbReference type="AlphaFoldDB" id="A0A183B643"/>
<proteinExistence type="inferred from homology"/>
<dbReference type="InterPro" id="IPR015510">
    <property type="entry name" value="PGRP"/>
</dbReference>
<dbReference type="InterPro" id="IPR002502">
    <property type="entry name" value="Amidase_domain"/>
</dbReference>
<protein>
    <submittedName>
        <fullName evidence="5">N-acetylmuramoyl-L-alanine amidase</fullName>
    </submittedName>
</protein>
<evidence type="ECO:0000259" key="3">
    <source>
        <dbReference type="SMART" id="SM00644"/>
    </source>
</evidence>
<keyword evidence="2" id="KW-0812">Transmembrane</keyword>
<dbReference type="SMART" id="SM00644">
    <property type="entry name" value="Ami_2"/>
    <property type="match status" value="1"/>
</dbReference>
<dbReference type="Gene3D" id="3.40.80.10">
    <property type="entry name" value="Peptidoglycan recognition protein-like"/>
    <property type="match status" value="1"/>
</dbReference>
<dbReference type="GO" id="GO:0008270">
    <property type="term" value="F:zinc ion binding"/>
    <property type="evidence" value="ECO:0007669"/>
    <property type="project" value="InterPro"/>
</dbReference>
<feature type="domain" description="N-acetylmuramoyl-L-alanine amidase" evidence="3">
    <location>
        <begin position="48"/>
        <end position="188"/>
    </location>
</feature>
<dbReference type="Pfam" id="PF01510">
    <property type="entry name" value="Amidase_2"/>
    <property type="match status" value="1"/>
</dbReference>
<feature type="domain" description="Peptidoglycan recognition protein family" evidence="4">
    <location>
        <begin position="45"/>
        <end position="182"/>
    </location>
</feature>
<keyword evidence="2" id="KW-1133">Transmembrane helix</keyword>
<feature type="transmembrane region" description="Helical" evidence="2">
    <location>
        <begin position="225"/>
        <end position="250"/>
    </location>
</feature>
<accession>A0A183B643</accession>
<evidence type="ECO:0000259" key="4">
    <source>
        <dbReference type="SMART" id="SM00701"/>
    </source>
</evidence>
<dbReference type="InterPro" id="IPR036505">
    <property type="entry name" value="Amidase/PGRP_sf"/>
</dbReference>
<reference evidence="5" key="1">
    <citation type="submission" date="2016-06" db="UniProtKB">
        <authorList>
            <consortium name="WormBaseParasite"/>
        </authorList>
    </citation>
    <scope>IDENTIFICATION</scope>
</reference>
<evidence type="ECO:0000256" key="1">
    <source>
        <dbReference type="ARBA" id="ARBA00007553"/>
    </source>
</evidence>
<dbReference type="PANTHER" id="PTHR11022:SF41">
    <property type="entry name" value="PEPTIDOGLYCAN-RECOGNITION PROTEIN LC-RELATED"/>
    <property type="match status" value="1"/>
</dbReference>